<dbReference type="InterPro" id="IPR001279">
    <property type="entry name" value="Metallo-B-lactamas"/>
</dbReference>
<dbReference type="Proteomes" id="UP001524944">
    <property type="component" value="Unassembled WGS sequence"/>
</dbReference>
<accession>A0ABT1Y5M0</accession>
<dbReference type="CDD" id="cd07726">
    <property type="entry name" value="ST1585-like_MBL-fold"/>
    <property type="match status" value="1"/>
</dbReference>
<evidence type="ECO:0000313" key="2">
    <source>
        <dbReference type="EMBL" id="MCR6545214.1"/>
    </source>
</evidence>
<dbReference type="EMBL" id="JANPWE010000002">
    <property type="protein sequence ID" value="MCR6545214.1"/>
    <property type="molecule type" value="Genomic_DNA"/>
</dbReference>
<dbReference type="SMART" id="SM00849">
    <property type="entry name" value="Lactamase_B"/>
    <property type="match status" value="1"/>
</dbReference>
<feature type="domain" description="Metallo-beta-lactamase" evidence="1">
    <location>
        <begin position="16"/>
        <end position="219"/>
    </location>
</feature>
<dbReference type="InterPro" id="IPR037482">
    <property type="entry name" value="ST1585_MBL-fold"/>
</dbReference>
<dbReference type="SUPFAM" id="SSF56281">
    <property type="entry name" value="Metallo-hydrolase/oxidoreductase"/>
    <property type="match status" value="1"/>
</dbReference>
<reference evidence="2 3" key="1">
    <citation type="submission" date="2022-08" db="EMBL/GenBank/DDBJ databases">
        <title>Proteogenomics of the novel Dehalobacterium formicoaceticum strain EZ94 highlights a key role of methyltransferases during anaerobic dichloromethane degradation.</title>
        <authorList>
            <person name="Wasmund K."/>
        </authorList>
    </citation>
    <scope>NUCLEOTIDE SEQUENCE [LARGE SCALE GENOMIC DNA]</scope>
    <source>
        <strain evidence="2 3">EZ94</strain>
    </source>
</reference>
<evidence type="ECO:0000313" key="3">
    <source>
        <dbReference type="Proteomes" id="UP001524944"/>
    </source>
</evidence>
<dbReference type="Pfam" id="PF00753">
    <property type="entry name" value="Lactamase_B"/>
    <property type="match status" value="1"/>
</dbReference>
<name>A0ABT1Y5M0_9FIRM</name>
<dbReference type="PANTHER" id="PTHR42951">
    <property type="entry name" value="METALLO-BETA-LACTAMASE DOMAIN-CONTAINING"/>
    <property type="match status" value="1"/>
</dbReference>
<sequence>MINITMMDYFDCGQAGKTCGYLIEGDHLTLVETGPGPAGEIILNTLKSKGYTPSDLKYVIVTHIHLDHAGSAGWLLNQCPNARLLVHPAGARHMADPSRLIAGAKIAYGDAYEFYEPVLPIAPERIWALEDESSLDLGERTLTFYHGKGHANHHLTIMDSLTNGLFCGDLLGVYNTELALYGIEYSLLPSAPNQFDPQAYRQSLEKIRRLRPEQLYFSHFGVKKNLTNEYLDTTLRNLDLFCALTEEAFAKGATTWQEIYDLMEVKIKDVLEELGWPKDKPLPSMYPSTIEVSAKGLVDWWTKYH</sequence>
<gene>
    <name evidence="2" type="ORF">NVS47_06750</name>
</gene>
<dbReference type="RefSeq" id="WP_257912822.1">
    <property type="nucleotide sequence ID" value="NZ_JANPWE010000002.1"/>
</dbReference>
<dbReference type="PANTHER" id="PTHR42951:SF22">
    <property type="entry name" value="METALLO BETA-LACTAMASE SUPERFAMILY LIPOPROTEIN"/>
    <property type="match status" value="1"/>
</dbReference>
<evidence type="ECO:0000259" key="1">
    <source>
        <dbReference type="SMART" id="SM00849"/>
    </source>
</evidence>
<comment type="caution">
    <text evidence="2">The sequence shown here is derived from an EMBL/GenBank/DDBJ whole genome shotgun (WGS) entry which is preliminary data.</text>
</comment>
<organism evidence="2 3">
    <name type="scientific">Dehalobacterium formicoaceticum</name>
    <dbReference type="NCBI Taxonomy" id="51515"/>
    <lineage>
        <taxon>Bacteria</taxon>
        <taxon>Bacillati</taxon>
        <taxon>Bacillota</taxon>
        <taxon>Clostridia</taxon>
        <taxon>Eubacteriales</taxon>
        <taxon>Peptococcaceae</taxon>
        <taxon>Dehalobacterium</taxon>
    </lineage>
</organism>
<protein>
    <submittedName>
        <fullName evidence="2">MBL fold metallo-hydrolase</fullName>
    </submittedName>
</protein>
<dbReference type="Gene3D" id="3.60.15.10">
    <property type="entry name" value="Ribonuclease Z/Hydroxyacylglutathione hydrolase-like"/>
    <property type="match status" value="1"/>
</dbReference>
<dbReference type="InterPro" id="IPR036866">
    <property type="entry name" value="RibonucZ/Hydroxyglut_hydro"/>
</dbReference>
<dbReference type="InterPro" id="IPR050855">
    <property type="entry name" value="NDM-1-like"/>
</dbReference>
<proteinExistence type="predicted"/>
<keyword evidence="3" id="KW-1185">Reference proteome</keyword>